<proteinExistence type="predicted"/>
<accession>A0ABN7SU64</accession>
<dbReference type="EMBL" id="OU015566">
    <property type="protein sequence ID" value="CAG5105375.1"/>
    <property type="molecule type" value="Genomic_DNA"/>
</dbReference>
<evidence type="ECO:0000313" key="1">
    <source>
        <dbReference type="EMBL" id="CAG5105375.1"/>
    </source>
</evidence>
<name>A0ABN7SU64_OIKDI</name>
<protein>
    <submittedName>
        <fullName evidence="1">Oidioi.mRNA.OKI2018_I69.chr1.g2075.t1.cds</fullName>
    </submittedName>
</protein>
<organism evidence="1 2">
    <name type="scientific">Oikopleura dioica</name>
    <name type="common">Tunicate</name>
    <dbReference type="NCBI Taxonomy" id="34765"/>
    <lineage>
        <taxon>Eukaryota</taxon>
        <taxon>Metazoa</taxon>
        <taxon>Chordata</taxon>
        <taxon>Tunicata</taxon>
        <taxon>Appendicularia</taxon>
        <taxon>Copelata</taxon>
        <taxon>Oikopleuridae</taxon>
        <taxon>Oikopleura</taxon>
    </lineage>
</organism>
<keyword evidence="2" id="KW-1185">Reference proteome</keyword>
<reference evidence="1 2" key="1">
    <citation type="submission" date="2021-04" db="EMBL/GenBank/DDBJ databases">
        <authorList>
            <person name="Bliznina A."/>
        </authorList>
    </citation>
    <scope>NUCLEOTIDE SEQUENCE [LARGE SCALE GENOMIC DNA]</scope>
</reference>
<dbReference type="Proteomes" id="UP001158576">
    <property type="component" value="Chromosome 1"/>
</dbReference>
<sequence length="93" mass="10373">MRFGSFEKLETCDDEQNADMDISFEHPQPANYTSIGSIQLEKVLAKKPSLSLQTEEELSAMTEIAKSVATKLGHFDEFDESESSDEARASIIK</sequence>
<evidence type="ECO:0000313" key="2">
    <source>
        <dbReference type="Proteomes" id="UP001158576"/>
    </source>
</evidence>
<gene>
    <name evidence="1" type="ORF">OKIOD_LOCUS10840</name>
</gene>